<keyword evidence="3" id="KW-1185">Reference proteome</keyword>
<protein>
    <submittedName>
        <fullName evidence="2">Uncharacterized protein</fullName>
    </submittedName>
</protein>
<organism evidence="2 3">
    <name type="scientific">Ophiobolus disseminans</name>
    <dbReference type="NCBI Taxonomy" id="1469910"/>
    <lineage>
        <taxon>Eukaryota</taxon>
        <taxon>Fungi</taxon>
        <taxon>Dikarya</taxon>
        <taxon>Ascomycota</taxon>
        <taxon>Pezizomycotina</taxon>
        <taxon>Dothideomycetes</taxon>
        <taxon>Pleosporomycetidae</taxon>
        <taxon>Pleosporales</taxon>
        <taxon>Pleosporineae</taxon>
        <taxon>Phaeosphaeriaceae</taxon>
        <taxon>Ophiobolus</taxon>
    </lineage>
</organism>
<gene>
    <name evidence="2" type="ORF">CC86DRAFT_455207</name>
</gene>
<evidence type="ECO:0000313" key="2">
    <source>
        <dbReference type="EMBL" id="KAF2827584.1"/>
    </source>
</evidence>
<dbReference type="Proteomes" id="UP000799424">
    <property type="component" value="Unassembled WGS sequence"/>
</dbReference>
<dbReference type="EMBL" id="MU006224">
    <property type="protein sequence ID" value="KAF2827584.1"/>
    <property type="molecule type" value="Genomic_DNA"/>
</dbReference>
<dbReference type="InterPro" id="IPR032675">
    <property type="entry name" value="LRR_dom_sf"/>
</dbReference>
<evidence type="ECO:0000313" key="3">
    <source>
        <dbReference type="Proteomes" id="UP000799424"/>
    </source>
</evidence>
<feature type="region of interest" description="Disordered" evidence="1">
    <location>
        <begin position="1"/>
        <end position="31"/>
    </location>
</feature>
<dbReference type="Gene3D" id="3.80.10.10">
    <property type="entry name" value="Ribonuclease Inhibitor"/>
    <property type="match status" value="1"/>
</dbReference>
<proteinExistence type="predicted"/>
<accession>A0A6A7A439</accession>
<feature type="compositionally biased region" description="Polar residues" evidence="1">
    <location>
        <begin position="19"/>
        <end position="31"/>
    </location>
</feature>
<dbReference type="SUPFAM" id="SSF52047">
    <property type="entry name" value="RNI-like"/>
    <property type="match status" value="1"/>
</dbReference>
<sequence>MFKFYTDHMAQQRQRDSDNVSARPQNHTNAQLERLPTEIVEQIALNLTYPSSLGGGDQVQPKALSIFRLTSRTINSHVHKIWLRLRCSSRTILFTKKGLEDLAEWADHPEWSQSLQTWNIKQADTSVGQYEYLVRCMDLPANASIRHEIIAKKAAIDEDSREQTFLEMSGTGIRLLSEALDRFPNLHTINVQRVAPTATIRYNFREDDPRIPGSTTALLTCVLSAIAISRVELKALTTNGSSCGAAEDAFYLPPRHVQRLESLESVDLFCTRDNYENLSTHGLLSNFLRMLPVLKKVGIRFDPMSPKRDILNNLTRLTHPASNLEEVHLDGAYLNLFQPDHLLTSHKHTLQSLTLSNCILEGTPNPCRNLILHLSTFPALKHIELNQLVENDMRIRFPSTAFVDEFDIHPSDLDRWFHSGRVENLDSWVYFRITTPYRFVASEWENVPARLRELADDVEVTDVPALRQGIFPSWYM</sequence>
<reference evidence="2" key="1">
    <citation type="journal article" date="2020" name="Stud. Mycol.">
        <title>101 Dothideomycetes genomes: a test case for predicting lifestyles and emergence of pathogens.</title>
        <authorList>
            <person name="Haridas S."/>
            <person name="Albert R."/>
            <person name="Binder M."/>
            <person name="Bloem J."/>
            <person name="Labutti K."/>
            <person name="Salamov A."/>
            <person name="Andreopoulos B."/>
            <person name="Baker S."/>
            <person name="Barry K."/>
            <person name="Bills G."/>
            <person name="Bluhm B."/>
            <person name="Cannon C."/>
            <person name="Castanera R."/>
            <person name="Culley D."/>
            <person name="Daum C."/>
            <person name="Ezra D."/>
            <person name="Gonzalez J."/>
            <person name="Henrissat B."/>
            <person name="Kuo A."/>
            <person name="Liang C."/>
            <person name="Lipzen A."/>
            <person name="Lutzoni F."/>
            <person name="Magnuson J."/>
            <person name="Mondo S."/>
            <person name="Nolan M."/>
            <person name="Ohm R."/>
            <person name="Pangilinan J."/>
            <person name="Park H.-J."/>
            <person name="Ramirez L."/>
            <person name="Alfaro M."/>
            <person name="Sun H."/>
            <person name="Tritt A."/>
            <person name="Yoshinaga Y."/>
            <person name="Zwiers L.-H."/>
            <person name="Turgeon B."/>
            <person name="Goodwin S."/>
            <person name="Spatafora J."/>
            <person name="Crous P."/>
            <person name="Grigoriev I."/>
        </authorList>
    </citation>
    <scope>NUCLEOTIDE SEQUENCE</scope>
    <source>
        <strain evidence="2">CBS 113818</strain>
    </source>
</reference>
<evidence type="ECO:0000256" key="1">
    <source>
        <dbReference type="SAM" id="MobiDB-lite"/>
    </source>
</evidence>
<dbReference type="OrthoDB" id="5422579at2759"/>
<name>A0A6A7A439_9PLEO</name>
<dbReference type="AlphaFoldDB" id="A0A6A7A439"/>